<comment type="caution">
    <text evidence="1">The sequence shown here is derived from an EMBL/GenBank/DDBJ whole genome shotgun (WGS) entry which is preliminary data.</text>
</comment>
<protein>
    <submittedName>
        <fullName evidence="1">Uncharacterized protein</fullName>
    </submittedName>
</protein>
<dbReference type="Proteomes" id="UP001597419">
    <property type="component" value="Unassembled WGS sequence"/>
</dbReference>
<dbReference type="EMBL" id="JBHUKU010000011">
    <property type="protein sequence ID" value="MFD2461262.1"/>
    <property type="molecule type" value="Genomic_DNA"/>
</dbReference>
<gene>
    <name evidence="1" type="ORF">ACFSYJ_21840</name>
</gene>
<dbReference type="RefSeq" id="WP_345405264.1">
    <property type="nucleotide sequence ID" value="NZ_BAABHG010000018.1"/>
</dbReference>
<evidence type="ECO:0000313" key="2">
    <source>
        <dbReference type="Proteomes" id="UP001597419"/>
    </source>
</evidence>
<keyword evidence="2" id="KW-1185">Reference proteome</keyword>
<organism evidence="1 2">
    <name type="scientific">Amycolatopsis samaneae</name>
    <dbReference type="NCBI Taxonomy" id="664691"/>
    <lineage>
        <taxon>Bacteria</taxon>
        <taxon>Bacillati</taxon>
        <taxon>Actinomycetota</taxon>
        <taxon>Actinomycetes</taxon>
        <taxon>Pseudonocardiales</taxon>
        <taxon>Pseudonocardiaceae</taxon>
        <taxon>Amycolatopsis</taxon>
    </lineage>
</organism>
<accession>A0ABW5GK61</accession>
<reference evidence="2" key="1">
    <citation type="journal article" date="2019" name="Int. J. Syst. Evol. Microbiol.">
        <title>The Global Catalogue of Microorganisms (GCM) 10K type strain sequencing project: providing services to taxonomists for standard genome sequencing and annotation.</title>
        <authorList>
            <consortium name="The Broad Institute Genomics Platform"/>
            <consortium name="The Broad Institute Genome Sequencing Center for Infectious Disease"/>
            <person name="Wu L."/>
            <person name="Ma J."/>
        </authorList>
    </citation>
    <scope>NUCLEOTIDE SEQUENCE [LARGE SCALE GENOMIC DNA]</scope>
    <source>
        <strain evidence="2">CGMCC 4.7643</strain>
    </source>
</reference>
<sequence>MAEWIPGDHAELTAGWRLWLALSSSAWPGPDWDGSPSDAVRGLRQFVASCDDILTGYLAEGGKDDATVVGLLRSMHLAASWIFELWSDDTLPLDGERASLLHGDLAGFADHAQGVRTLLAVGGGWSALPL</sequence>
<proteinExistence type="predicted"/>
<name>A0ABW5GK61_9PSEU</name>
<evidence type="ECO:0000313" key="1">
    <source>
        <dbReference type="EMBL" id="MFD2461262.1"/>
    </source>
</evidence>